<reference evidence="6 7" key="1">
    <citation type="submission" date="2019-08" db="EMBL/GenBank/DDBJ databases">
        <authorList>
            <person name="Lei W."/>
        </authorList>
    </citation>
    <scope>NUCLEOTIDE SEQUENCE [LARGE SCALE GENOMIC DNA]</scope>
    <source>
        <strain evidence="6 7">CCUG 58627</strain>
    </source>
</reference>
<name>A0A5C5UI02_9CORY</name>
<feature type="chain" id="PRO_5023003026" evidence="4">
    <location>
        <begin position="25"/>
        <end position="501"/>
    </location>
</feature>
<comment type="similarity">
    <text evidence="2">Belongs to the bacterial solute-binding protein 5 family.</text>
</comment>
<evidence type="ECO:0000313" key="7">
    <source>
        <dbReference type="Proteomes" id="UP000320791"/>
    </source>
</evidence>
<sequence>MERRQFLKLLATGTTVALAGSVFAACSQQDADSDAAASNEAKTTLRVAAIGNPGDELDPSAASGTATWAGIYAIFESLVVTAATGPSMQLATTAKPNDDATEWTVTLRDGAKFSDGSPVTAKDVLASLRFTADSQKLGSQLASVDLDKSEAKDDSTVVLALYQPRADFIESVLAKSSLVFKDGDPAKGIGSGPYVKESGSAADGWSFMANEHFPKDKRLSEMLEVRVIADADARIRAVNSGEIDLALDLPVVAAKTLTGDTEIWSAGPSDAKNLGVFLNTDVAPFNNVDARKAFKLAIDREKLAKTLFDGHGQPGDDLPGKGMDGYPESVRAKRDVAKAKELFAAAGITELTLSTADVSPGMNDAAHLIAEQLDEAGVKLKVDERDPATYYNDIPALMKLPLFATYLQNFPTEYGLQFTSGTNGVFNMSGWGKNAEWDAKLAEIGATVDAKERQKLVDSLSKTYAEEGGTVLWGVQDTLHGRVKGTPDVIMSQGAPVFTTP</sequence>
<dbReference type="InterPro" id="IPR039424">
    <property type="entry name" value="SBP_5"/>
</dbReference>
<dbReference type="Gene3D" id="3.10.105.10">
    <property type="entry name" value="Dipeptide-binding Protein, Domain 3"/>
    <property type="match status" value="1"/>
</dbReference>
<feature type="domain" description="Solute-binding protein family 5" evidence="5">
    <location>
        <begin position="87"/>
        <end position="393"/>
    </location>
</feature>
<dbReference type="GO" id="GO:0015833">
    <property type="term" value="P:peptide transport"/>
    <property type="evidence" value="ECO:0007669"/>
    <property type="project" value="TreeGrafter"/>
</dbReference>
<organism evidence="6 7">
    <name type="scientific">Corynebacterium canis</name>
    <dbReference type="NCBI Taxonomy" id="679663"/>
    <lineage>
        <taxon>Bacteria</taxon>
        <taxon>Bacillati</taxon>
        <taxon>Actinomycetota</taxon>
        <taxon>Actinomycetes</taxon>
        <taxon>Mycobacteriales</taxon>
        <taxon>Corynebacteriaceae</taxon>
        <taxon>Corynebacterium</taxon>
    </lineage>
</organism>
<evidence type="ECO:0000256" key="3">
    <source>
        <dbReference type="ARBA" id="ARBA00022729"/>
    </source>
</evidence>
<dbReference type="InterPro" id="IPR023765">
    <property type="entry name" value="SBP_5_CS"/>
</dbReference>
<dbReference type="Gene3D" id="3.40.190.10">
    <property type="entry name" value="Periplasmic binding protein-like II"/>
    <property type="match status" value="1"/>
</dbReference>
<gene>
    <name evidence="6" type="ORF">FRX94_07385</name>
</gene>
<proteinExistence type="inferred from homology"/>
<dbReference type="OrthoDB" id="9046151at2"/>
<dbReference type="GO" id="GO:1904680">
    <property type="term" value="F:peptide transmembrane transporter activity"/>
    <property type="evidence" value="ECO:0007669"/>
    <property type="project" value="TreeGrafter"/>
</dbReference>
<keyword evidence="7" id="KW-1185">Reference proteome</keyword>
<dbReference type="PIRSF" id="PIRSF002741">
    <property type="entry name" value="MppA"/>
    <property type="match status" value="1"/>
</dbReference>
<dbReference type="PROSITE" id="PS51257">
    <property type="entry name" value="PROKAR_LIPOPROTEIN"/>
    <property type="match status" value="1"/>
</dbReference>
<dbReference type="PROSITE" id="PS01040">
    <property type="entry name" value="SBP_BACTERIAL_5"/>
    <property type="match status" value="1"/>
</dbReference>
<dbReference type="InterPro" id="IPR000914">
    <property type="entry name" value="SBP_5_dom"/>
</dbReference>
<comment type="subcellular location">
    <subcellularLocation>
        <location evidence="1">Cell membrane</location>
        <topology evidence="1">Lipid-anchor</topology>
    </subcellularLocation>
</comment>
<evidence type="ECO:0000256" key="4">
    <source>
        <dbReference type="SAM" id="SignalP"/>
    </source>
</evidence>
<accession>A0A5C5UI02</accession>
<dbReference type="AlphaFoldDB" id="A0A5C5UI02"/>
<dbReference type="GO" id="GO:0042597">
    <property type="term" value="C:periplasmic space"/>
    <property type="evidence" value="ECO:0007669"/>
    <property type="project" value="UniProtKB-ARBA"/>
</dbReference>
<dbReference type="GO" id="GO:0043190">
    <property type="term" value="C:ATP-binding cassette (ABC) transporter complex"/>
    <property type="evidence" value="ECO:0007669"/>
    <property type="project" value="InterPro"/>
</dbReference>
<keyword evidence="3 4" id="KW-0732">Signal</keyword>
<evidence type="ECO:0000313" key="6">
    <source>
        <dbReference type="EMBL" id="TWT24955.1"/>
    </source>
</evidence>
<evidence type="ECO:0000256" key="2">
    <source>
        <dbReference type="ARBA" id="ARBA00005695"/>
    </source>
</evidence>
<comment type="caution">
    <text evidence="6">The sequence shown here is derived from an EMBL/GenBank/DDBJ whole genome shotgun (WGS) entry which is preliminary data.</text>
</comment>
<dbReference type="InterPro" id="IPR030678">
    <property type="entry name" value="Peptide/Ni-bd"/>
</dbReference>
<dbReference type="Pfam" id="PF00496">
    <property type="entry name" value="SBP_bac_5"/>
    <property type="match status" value="1"/>
</dbReference>
<dbReference type="PANTHER" id="PTHR30290:SF65">
    <property type="entry name" value="MONOACYL PHOSPHATIDYLINOSITOL TETRAMANNOSIDE-BINDING PROTEIN LPQW-RELATED"/>
    <property type="match status" value="1"/>
</dbReference>
<feature type="signal peptide" evidence="4">
    <location>
        <begin position="1"/>
        <end position="24"/>
    </location>
</feature>
<evidence type="ECO:0000256" key="1">
    <source>
        <dbReference type="ARBA" id="ARBA00004193"/>
    </source>
</evidence>
<dbReference type="EMBL" id="VOHM01000014">
    <property type="protein sequence ID" value="TWT24955.1"/>
    <property type="molecule type" value="Genomic_DNA"/>
</dbReference>
<dbReference type="PROSITE" id="PS00430">
    <property type="entry name" value="TONB_DEPENDENT_REC_1"/>
    <property type="match status" value="1"/>
</dbReference>
<dbReference type="InterPro" id="IPR010916">
    <property type="entry name" value="TonB_box_CS"/>
</dbReference>
<dbReference type="SUPFAM" id="SSF53850">
    <property type="entry name" value="Periplasmic binding protein-like II"/>
    <property type="match status" value="1"/>
</dbReference>
<dbReference type="Proteomes" id="UP000320791">
    <property type="component" value="Unassembled WGS sequence"/>
</dbReference>
<protein>
    <submittedName>
        <fullName evidence="6">ABC transporter substrate-binding protein</fullName>
    </submittedName>
</protein>
<evidence type="ECO:0000259" key="5">
    <source>
        <dbReference type="Pfam" id="PF00496"/>
    </source>
</evidence>
<dbReference type="RefSeq" id="WP_146324491.1">
    <property type="nucleotide sequence ID" value="NZ_BAABLR010000071.1"/>
</dbReference>
<dbReference type="PANTHER" id="PTHR30290">
    <property type="entry name" value="PERIPLASMIC BINDING COMPONENT OF ABC TRANSPORTER"/>
    <property type="match status" value="1"/>
</dbReference>